<dbReference type="Pfam" id="PF05699">
    <property type="entry name" value="Dimer_Tnp_hAT"/>
    <property type="match status" value="1"/>
</dbReference>
<dbReference type="EnsemblPlants" id="AET2Gv20085400.1">
    <property type="protein sequence ID" value="AET2Gv20085400.1"/>
    <property type="gene ID" value="AET2Gv20085400"/>
</dbReference>
<keyword evidence="3" id="KW-1185">Reference proteome</keyword>
<dbReference type="InterPro" id="IPR008906">
    <property type="entry name" value="HATC_C_dom"/>
</dbReference>
<dbReference type="Proteomes" id="UP000015105">
    <property type="component" value="Chromosome 2D"/>
</dbReference>
<dbReference type="GO" id="GO:0046983">
    <property type="term" value="F:protein dimerization activity"/>
    <property type="evidence" value="ECO:0007669"/>
    <property type="project" value="InterPro"/>
</dbReference>
<evidence type="ECO:0000259" key="1">
    <source>
        <dbReference type="Pfam" id="PF05699"/>
    </source>
</evidence>
<dbReference type="Gramene" id="AET2Gv20085400.1">
    <property type="protein sequence ID" value="AET2Gv20085400.1"/>
    <property type="gene ID" value="AET2Gv20085400"/>
</dbReference>
<sequence length="93" mass="10630">QHLRFFSFVTAANCYPNVSVAYRILLTIPVTVASAERSFSKLKLLKNCLRSTMLQDRLNGLATCCIEKDILDKIDLEIIINDFASRNARRSFF</sequence>
<reference evidence="3" key="1">
    <citation type="journal article" date="2014" name="Science">
        <title>Ancient hybridizations among the ancestral genomes of bread wheat.</title>
        <authorList>
            <consortium name="International Wheat Genome Sequencing Consortium,"/>
            <person name="Marcussen T."/>
            <person name="Sandve S.R."/>
            <person name="Heier L."/>
            <person name="Spannagl M."/>
            <person name="Pfeifer M."/>
            <person name="Jakobsen K.S."/>
            <person name="Wulff B.B."/>
            <person name="Steuernagel B."/>
            <person name="Mayer K.F."/>
            <person name="Olsen O.A."/>
        </authorList>
    </citation>
    <scope>NUCLEOTIDE SEQUENCE [LARGE SCALE GENOMIC DNA]</scope>
    <source>
        <strain evidence="3">cv. AL8/78</strain>
    </source>
</reference>
<evidence type="ECO:0000313" key="2">
    <source>
        <dbReference type="EnsemblPlants" id="AET2Gv20085400.1"/>
    </source>
</evidence>
<organism evidence="2 3">
    <name type="scientific">Aegilops tauschii subsp. strangulata</name>
    <name type="common">Goatgrass</name>
    <dbReference type="NCBI Taxonomy" id="200361"/>
    <lineage>
        <taxon>Eukaryota</taxon>
        <taxon>Viridiplantae</taxon>
        <taxon>Streptophyta</taxon>
        <taxon>Embryophyta</taxon>
        <taxon>Tracheophyta</taxon>
        <taxon>Spermatophyta</taxon>
        <taxon>Magnoliopsida</taxon>
        <taxon>Liliopsida</taxon>
        <taxon>Poales</taxon>
        <taxon>Poaceae</taxon>
        <taxon>BOP clade</taxon>
        <taxon>Pooideae</taxon>
        <taxon>Triticodae</taxon>
        <taxon>Triticeae</taxon>
        <taxon>Triticinae</taxon>
        <taxon>Aegilops</taxon>
    </lineage>
</organism>
<feature type="domain" description="HAT C-terminal dimerisation" evidence="1">
    <location>
        <begin position="10"/>
        <end position="69"/>
    </location>
</feature>
<dbReference type="AlphaFoldDB" id="A0A453ADR4"/>
<reference evidence="3" key="2">
    <citation type="journal article" date="2017" name="Nat. Plants">
        <title>The Aegilops tauschii genome reveals multiple impacts of transposons.</title>
        <authorList>
            <person name="Zhao G."/>
            <person name="Zou C."/>
            <person name="Li K."/>
            <person name="Wang K."/>
            <person name="Li T."/>
            <person name="Gao L."/>
            <person name="Zhang X."/>
            <person name="Wang H."/>
            <person name="Yang Z."/>
            <person name="Liu X."/>
            <person name="Jiang W."/>
            <person name="Mao L."/>
            <person name="Kong X."/>
            <person name="Jiao Y."/>
            <person name="Jia J."/>
        </authorList>
    </citation>
    <scope>NUCLEOTIDE SEQUENCE [LARGE SCALE GENOMIC DNA]</scope>
    <source>
        <strain evidence="3">cv. AL8/78</strain>
    </source>
</reference>
<dbReference type="PANTHER" id="PTHR45749">
    <property type="match status" value="1"/>
</dbReference>
<dbReference type="STRING" id="200361.A0A453ADR4"/>
<dbReference type="PANTHER" id="PTHR45749:SF35">
    <property type="entry name" value="AC-LIKE TRANSPOSASE-RELATED"/>
    <property type="match status" value="1"/>
</dbReference>
<accession>A0A453ADR4</accession>
<protein>
    <recommendedName>
        <fullName evidence="1">HAT C-terminal dimerisation domain-containing protein</fullName>
    </recommendedName>
</protein>
<name>A0A453ADR4_AEGTS</name>
<reference evidence="2" key="4">
    <citation type="submission" date="2019-03" db="UniProtKB">
        <authorList>
            <consortium name="EnsemblPlants"/>
        </authorList>
    </citation>
    <scope>IDENTIFICATION</scope>
</reference>
<reference evidence="2" key="3">
    <citation type="journal article" date="2017" name="Nature">
        <title>Genome sequence of the progenitor of the wheat D genome Aegilops tauschii.</title>
        <authorList>
            <person name="Luo M.C."/>
            <person name="Gu Y.Q."/>
            <person name="Puiu D."/>
            <person name="Wang H."/>
            <person name="Twardziok S.O."/>
            <person name="Deal K.R."/>
            <person name="Huo N."/>
            <person name="Zhu T."/>
            <person name="Wang L."/>
            <person name="Wang Y."/>
            <person name="McGuire P.E."/>
            <person name="Liu S."/>
            <person name="Long H."/>
            <person name="Ramasamy R.K."/>
            <person name="Rodriguez J.C."/>
            <person name="Van S.L."/>
            <person name="Yuan L."/>
            <person name="Wang Z."/>
            <person name="Xia Z."/>
            <person name="Xiao L."/>
            <person name="Anderson O.D."/>
            <person name="Ouyang S."/>
            <person name="Liang Y."/>
            <person name="Zimin A.V."/>
            <person name="Pertea G."/>
            <person name="Qi P."/>
            <person name="Bennetzen J.L."/>
            <person name="Dai X."/>
            <person name="Dawson M.W."/>
            <person name="Muller H.G."/>
            <person name="Kugler K."/>
            <person name="Rivarola-Duarte L."/>
            <person name="Spannagl M."/>
            <person name="Mayer K.F.X."/>
            <person name="Lu F.H."/>
            <person name="Bevan M.W."/>
            <person name="Leroy P."/>
            <person name="Li P."/>
            <person name="You F.M."/>
            <person name="Sun Q."/>
            <person name="Liu Z."/>
            <person name="Lyons E."/>
            <person name="Wicker T."/>
            <person name="Salzberg S.L."/>
            <person name="Devos K.M."/>
            <person name="Dvorak J."/>
        </authorList>
    </citation>
    <scope>NUCLEOTIDE SEQUENCE [LARGE SCALE GENOMIC DNA]</scope>
    <source>
        <strain evidence="2">cv. AL8/78</strain>
    </source>
</reference>
<proteinExistence type="predicted"/>
<reference evidence="2" key="5">
    <citation type="journal article" date="2021" name="G3 (Bethesda)">
        <title>Aegilops tauschii genome assembly Aet v5.0 features greater sequence contiguity and improved annotation.</title>
        <authorList>
            <person name="Wang L."/>
            <person name="Zhu T."/>
            <person name="Rodriguez J.C."/>
            <person name="Deal K.R."/>
            <person name="Dubcovsky J."/>
            <person name="McGuire P.E."/>
            <person name="Lux T."/>
            <person name="Spannagl M."/>
            <person name="Mayer K.F.X."/>
            <person name="Baldrich P."/>
            <person name="Meyers B.C."/>
            <person name="Huo N."/>
            <person name="Gu Y.Q."/>
            <person name="Zhou H."/>
            <person name="Devos K.M."/>
            <person name="Bennetzen J.L."/>
            <person name="Unver T."/>
            <person name="Budak H."/>
            <person name="Gulick P.J."/>
            <person name="Galiba G."/>
            <person name="Kalapos B."/>
            <person name="Nelson D.R."/>
            <person name="Li P."/>
            <person name="You F.M."/>
            <person name="Luo M.C."/>
            <person name="Dvorak J."/>
        </authorList>
    </citation>
    <scope>NUCLEOTIDE SEQUENCE [LARGE SCALE GENOMIC DNA]</scope>
    <source>
        <strain evidence="2">cv. AL8/78</strain>
    </source>
</reference>
<evidence type="ECO:0000313" key="3">
    <source>
        <dbReference type="Proteomes" id="UP000015105"/>
    </source>
</evidence>